<evidence type="ECO:0000256" key="1">
    <source>
        <dbReference type="ARBA" id="ARBA00022490"/>
    </source>
</evidence>
<dbReference type="InterPro" id="IPR016154">
    <property type="entry name" value="Heat_shock_Hsp33_C"/>
</dbReference>
<comment type="caution">
    <text evidence="6">The sequence shown here is derived from an EMBL/GenBank/DDBJ whole genome shotgun (WGS) entry which is preliminary data.</text>
</comment>
<dbReference type="PANTHER" id="PTHR30111">
    <property type="entry name" value="33 KDA CHAPERONIN"/>
    <property type="match status" value="1"/>
</dbReference>
<dbReference type="GO" id="GO:0042026">
    <property type="term" value="P:protein refolding"/>
    <property type="evidence" value="ECO:0007669"/>
    <property type="project" value="TreeGrafter"/>
</dbReference>
<dbReference type="RefSeq" id="WP_042083509.1">
    <property type="nucleotide sequence ID" value="NZ_BKCN01000001.1"/>
</dbReference>
<keyword evidence="2" id="KW-0862">Zinc</keyword>
<gene>
    <name evidence="6" type="primary">hslO</name>
    <name evidence="6" type="ORF">JCM17846_03910</name>
</gene>
<accession>A0A5A7N6K9</accession>
<dbReference type="Pfam" id="PF01430">
    <property type="entry name" value="HSP33"/>
    <property type="match status" value="1"/>
</dbReference>
<dbReference type="InterPro" id="IPR023212">
    <property type="entry name" value="Hsp33_helix_hairpin_bin_dom_sf"/>
</dbReference>
<dbReference type="InterPro" id="IPR016153">
    <property type="entry name" value="Heat_shock_Hsp33_N"/>
</dbReference>
<dbReference type="Gene3D" id="3.55.30.10">
    <property type="entry name" value="Hsp33 domain"/>
    <property type="match status" value="1"/>
</dbReference>
<sequence>MRETTPRPNNRPIILPESGSLDNLVKPFQIEGMNVRGRAIRLGTAVHDIITAHDYPQPLAILVGELVVLSGLLGSILKYEGKVTIQAKARDQAAVNFLVADFETPGHVRGYADYKAAALADLGSDASFRSLIGSGGYMAMTIDQGADMERYQGIVDLDGDNLSDCAITYFLNSEQTPTALRLACGLDPVSGHWRAGGIMVQHLAHGEEGGPRLLDRDEQENWRRASILMQSVKSRELLDPQLDLDQLLYRLYHEDGVRVFEPTDIDHRCRCSRERLLSVLQSFPASDLADMVEEGRITANCQFCNRHYEFSPEDIGL</sequence>
<dbReference type="Proteomes" id="UP000324996">
    <property type="component" value="Unassembled WGS sequence"/>
</dbReference>
<proteinExistence type="predicted"/>
<dbReference type="GO" id="GO:0005737">
    <property type="term" value="C:cytoplasm"/>
    <property type="evidence" value="ECO:0007669"/>
    <property type="project" value="InterPro"/>
</dbReference>
<keyword evidence="1" id="KW-0963">Cytoplasm</keyword>
<reference evidence="6 7" key="1">
    <citation type="submission" date="2019-09" db="EMBL/GenBank/DDBJ databases">
        <title>NBRP : Genome information of microbial organism related human and environment.</title>
        <authorList>
            <person name="Hattori M."/>
            <person name="Oshima K."/>
            <person name="Inaba H."/>
            <person name="Suda W."/>
            <person name="Sakamoto M."/>
            <person name="Iino T."/>
            <person name="Kitahara M."/>
            <person name="Oshida Y."/>
            <person name="Iida T."/>
            <person name="Kudo T."/>
            <person name="Itoh T."/>
            <person name="Ohkuma M."/>
        </authorList>
    </citation>
    <scope>NUCLEOTIDE SEQUENCE [LARGE SCALE GENOMIC DNA]</scope>
    <source>
        <strain evidence="6 7">Q-1</strain>
    </source>
</reference>
<evidence type="ECO:0000256" key="5">
    <source>
        <dbReference type="ARBA" id="ARBA00023284"/>
    </source>
</evidence>
<organism evidence="6 7">
    <name type="scientific">Iodidimonas nitroreducens</name>
    <dbReference type="NCBI Taxonomy" id="1236968"/>
    <lineage>
        <taxon>Bacteria</taxon>
        <taxon>Pseudomonadati</taxon>
        <taxon>Pseudomonadota</taxon>
        <taxon>Alphaproteobacteria</taxon>
        <taxon>Iodidimonadales</taxon>
        <taxon>Iodidimonadaceae</taxon>
        <taxon>Iodidimonas</taxon>
    </lineage>
</organism>
<evidence type="ECO:0000256" key="2">
    <source>
        <dbReference type="ARBA" id="ARBA00022833"/>
    </source>
</evidence>
<name>A0A5A7N6K9_9PROT</name>
<dbReference type="EMBL" id="BKCN01000001">
    <property type="protein sequence ID" value="GER02709.1"/>
    <property type="molecule type" value="Genomic_DNA"/>
</dbReference>
<dbReference type="PANTHER" id="PTHR30111:SF1">
    <property type="entry name" value="33 KDA CHAPERONIN"/>
    <property type="match status" value="1"/>
</dbReference>
<dbReference type="InterPro" id="IPR000397">
    <property type="entry name" value="Heat_shock_Hsp33"/>
</dbReference>
<dbReference type="SUPFAM" id="SSF118352">
    <property type="entry name" value="HSP33 redox switch-like"/>
    <property type="match status" value="1"/>
</dbReference>
<keyword evidence="3" id="KW-1015">Disulfide bond</keyword>
<dbReference type="SUPFAM" id="SSF64397">
    <property type="entry name" value="Hsp33 domain"/>
    <property type="match status" value="1"/>
</dbReference>
<dbReference type="GO" id="GO:0044183">
    <property type="term" value="F:protein folding chaperone"/>
    <property type="evidence" value="ECO:0007669"/>
    <property type="project" value="TreeGrafter"/>
</dbReference>
<dbReference type="PIRSF" id="PIRSF005261">
    <property type="entry name" value="Heat_shock_Hsp33"/>
    <property type="match status" value="1"/>
</dbReference>
<keyword evidence="7" id="KW-1185">Reference proteome</keyword>
<evidence type="ECO:0000313" key="6">
    <source>
        <dbReference type="EMBL" id="GER02709.1"/>
    </source>
</evidence>
<dbReference type="AlphaFoldDB" id="A0A5A7N6K9"/>
<dbReference type="Gene3D" id="3.90.1280.10">
    <property type="entry name" value="HSP33 redox switch-like"/>
    <property type="match status" value="1"/>
</dbReference>
<keyword evidence="5" id="KW-0676">Redox-active center</keyword>
<evidence type="ECO:0000256" key="3">
    <source>
        <dbReference type="ARBA" id="ARBA00023157"/>
    </source>
</evidence>
<evidence type="ECO:0000313" key="7">
    <source>
        <dbReference type="Proteomes" id="UP000324996"/>
    </source>
</evidence>
<dbReference type="CDD" id="cd00498">
    <property type="entry name" value="Hsp33"/>
    <property type="match status" value="1"/>
</dbReference>
<keyword evidence="4" id="KW-0143">Chaperone</keyword>
<dbReference type="GO" id="GO:0051082">
    <property type="term" value="F:unfolded protein binding"/>
    <property type="evidence" value="ECO:0007669"/>
    <property type="project" value="InterPro"/>
</dbReference>
<evidence type="ECO:0000256" key="4">
    <source>
        <dbReference type="ARBA" id="ARBA00023186"/>
    </source>
</evidence>
<protein>
    <submittedName>
        <fullName evidence="6">33 kDa chaperonin</fullName>
    </submittedName>
</protein>
<dbReference type="Gene3D" id="1.10.287.480">
    <property type="entry name" value="helix hairpin bin"/>
    <property type="match status" value="1"/>
</dbReference>